<name>A0ABD3NBT7_9STRA</name>
<dbReference type="PANTHER" id="PTHR10131">
    <property type="entry name" value="TNF RECEPTOR ASSOCIATED FACTOR"/>
    <property type="match status" value="1"/>
</dbReference>
<feature type="transmembrane region" description="Helical" evidence="6">
    <location>
        <begin position="369"/>
        <end position="397"/>
    </location>
</feature>
<dbReference type="GO" id="GO:0008270">
    <property type="term" value="F:zinc ion binding"/>
    <property type="evidence" value="ECO:0007669"/>
    <property type="project" value="UniProtKB-KW"/>
</dbReference>
<feature type="transmembrane region" description="Helical" evidence="6">
    <location>
        <begin position="445"/>
        <end position="469"/>
    </location>
</feature>
<feature type="transmembrane region" description="Helical" evidence="6">
    <location>
        <begin position="331"/>
        <end position="349"/>
    </location>
</feature>
<gene>
    <name evidence="10" type="ORF">ACHAWO_006906</name>
</gene>
<evidence type="ECO:0000259" key="7">
    <source>
        <dbReference type="PROSITE" id="PS50089"/>
    </source>
</evidence>
<evidence type="ECO:0000259" key="9">
    <source>
        <dbReference type="PROSITE" id="PS51081"/>
    </source>
</evidence>
<feature type="transmembrane region" description="Helical" evidence="6">
    <location>
        <begin position="490"/>
        <end position="514"/>
    </location>
</feature>
<keyword evidence="6" id="KW-0472">Membrane</keyword>
<evidence type="ECO:0000313" key="10">
    <source>
        <dbReference type="EMBL" id="KAL3772823.1"/>
    </source>
</evidence>
<dbReference type="EMBL" id="JALLPJ020001259">
    <property type="protein sequence ID" value="KAL3772823.1"/>
    <property type="molecule type" value="Genomic_DNA"/>
</dbReference>
<dbReference type="PANTHER" id="PTHR10131:SF94">
    <property type="entry name" value="TNF RECEPTOR-ASSOCIATED FACTOR 4"/>
    <property type="match status" value="1"/>
</dbReference>
<reference evidence="10 11" key="1">
    <citation type="submission" date="2024-10" db="EMBL/GenBank/DDBJ databases">
        <title>Updated reference genomes for cyclostephanoid diatoms.</title>
        <authorList>
            <person name="Roberts W.R."/>
            <person name="Alverson A.J."/>
        </authorList>
    </citation>
    <scope>NUCLEOTIDE SEQUENCE [LARGE SCALE GENOMIC DNA]</scope>
    <source>
        <strain evidence="10 11">AJA010-31</strain>
    </source>
</reference>
<feature type="compositionally biased region" description="Polar residues" evidence="5">
    <location>
        <begin position="38"/>
        <end position="62"/>
    </location>
</feature>
<feature type="zinc finger region" description="TRAF-type" evidence="4">
    <location>
        <begin position="183"/>
        <end position="222"/>
    </location>
</feature>
<feature type="domain" description="RING-type" evidence="7">
    <location>
        <begin position="104"/>
        <end position="159"/>
    </location>
</feature>
<evidence type="ECO:0000256" key="6">
    <source>
        <dbReference type="SAM" id="Phobius"/>
    </source>
</evidence>
<dbReference type="InterPro" id="IPR001293">
    <property type="entry name" value="Znf_TRAF"/>
</dbReference>
<dbReference type="Gene3D" id="3.30.40.10">
    <property type="entry name" value="Zinc/RING finger domain, C3HC4 (zinc finger)"/>
    <property type="match status" value="2"/>
</dbReference>
<feature type="compositionally biased region" description="Polar residues" evidence="5">
    <location>
        <begin position="1"/>
        <end position="25"/>
    </location>
</feature>
<keyword evidence="6" id="KW-0812">Transmembrane</keyword>
<feature type="domain" description="SIAH-type" evidence="9">
    <location>
        <begin position="179"/>
        <end position="239"/>
    </location>
</feature>
<feature type="compositionally biased region" description="Pro residues" evidence="5">
    <location>
        <begin position="70"/>
        <end position="85"/>
    </location>
</feature>
<protein>
    <recommendedName>
        <fullName evidence="12">RING-type E3 ubiquitin transferase</fullName>
    </recommendedName>
</protein>
<accession>A0ABD3NBT7</accession>
<dbReference type="InterPro" id="IPR013083">
    <property type="entry name" value="Znf_RING/FYVE/PHD"/>
</dbReference>
<dbReference type="AlphaFoldDB" id="A0ABD3NBT7"/>
<dbReference type="InterPro" id="IPR001841">
    <property type="entry name" value="Znf_RING"/>
</dbReference>
<proteinExistence type="predicted"/>
<dbReference type="InterPro" id="IPR013010">
    <property type="entry name" value="Znf_SIAH"/>
</dbReference>
<comment type="caution">
    <text evidence="10">The sequence shown here is derived from an EMBL/GenBank/DDBJ whole genome shotgun (WGS) entry which is preliminary data.</text>
</comment>
<evidence type="ECO:0000313" key="11">
    <source>
        <dbReference type="Proteomes" id="UP001530400"/>
    </source>
</evidence>
<sequence>MATSASPRQQQADATGNEPPSNNANARAPGRPTVRIHFSSNGSSNLTTPSVRVTNQNPSNGNMRRIAMPPIAPPPPLPPLEPQPQPHSRAHNEDNDPSLKKFECAICFEYLNQPVGCGSSSCPYRFCKKCLQRTVLQDLQRSSASNPQQQPTAKCPHCRTVILPSSIRGDHTLQAEMNSCTSPITCPFDGCNAELTLKDLEQHEKSCPHLPIQCRYAPYGCTWNGALCSFPDHELECHFTSWNVLIDNIRKHQWETKHILHQYQGFMNLNHAFIHSNRQLILAHHNNCAGNTWYILQMMLEAAMFPGRFIHNGGLWNVTNEHERAMILNQVVMWPILGVVARVAAMGVQHVPRLVHLMLENGDDTTDEMWGLVEMMMLSLAVTVMGILVVACLYADSGNPLSWGRYDIASSILGDQPWIRDIAACSVAMIVFTFMELYGSIRGGMIWIFVASLSLVTTSFMEGMTGKLLERAPRVVLLQSRNTAIVEFGLRYGFAIYTCGFLPAVGGMLILRMLPLTVKRKIHMILDSPVTDCFLTNISSSHAVVAMIAYLAAAASMYQEQIMQPIMQVLTAICVLVIINLYLLYLIVKVGAKLVETNCNNEGAVNNATLLASGAPITLQKPSLVGACAAAAFVLTSVLIATI</sequence>
<keyword evidence="11" id="KW-1185">Reference proteome</keyword>
<evidence type="ECO:0000259" key="8">
    <source>
        <dbReference type="PROSITE" id="PS50145"/>
    </source>
</evidence>
<keyword evidence="1 4" id="KW-0479">Metal-binding</keyword>
<evidence type="ECO:0000256" key="3">
    <source>
        <dbReference type="ARBA" id="ARBA00022833"/>
    </source>
</evidence>
<dbReference type="PROSITE" id="PS51081">
    <property type="entry name" value="ZF_SIAH"/>
    <property type="match status" value="1"/>
</dbReference>
<dbReference type="SUPFAM" id="SSF57850">
    <property type="entry name" value="RING/U-box"/>
    <property type="match status" value="1"/>
</dbReference>
<feature type="transmembrane region" description="Helical" evidence="6">
    <location>
        <begin position="534"/>
        <end position="554"/>
    </location>
</feature>
<feature type="region of interest" description="Disordered" evidence="5">
    <location>
        <begin position="1"/>
        <end position="95"/>
    </location>
</feature>
<keyword evidence="3 4" id="KW-0862">Zinc</keyword>
<feature type="domain" description="TRAF-type" evidence="8">
    <location>
        <begin position="183"/>
        <end position="222"/>
    </location>
</feature>
<keyword evidence="6" id="KW-1133">Transmembrane helix</keyword>
<keyword evidence="2 4" id="KW-0863">Zinc-finger</keyword>
<dbReference type="Proteomes" id="UP001530400">
    <property type="component" value="Unassembled WGS sequence"/>
</dbReference>
<evidence type="ECO:0000256" key="4">
    <source>
        <dbReference type="PROSITE-ProRule" id="PRU00207"/>
    </source>
</evidence>
<feature type="transmembrane region" description="Helical" evidence="6">
    <location>
        <begin position="566"/>
        <end position="588"/>
    </location>
</feature>
<dbReference type="PROSITE" id="PS50145">
    <property type="entry name" value="ZF_TRAF"/>
    <property type="match status" value="1"/>
</dbReference>
<evidence type="ECO:0000256" key="1">
    <source>
        <dbReference type="ARBA" id="ARBA00022723"/>
    </source>
</evidence>
<evidence type="ECO:0000256" key="5">
    <source>
        <dbReference type="SAM" id="MobiDB-lite"/>
    </source>
</evidence>
<evidence type="ECO:0000256" key="2">
    <source>
        <dbReference type="ARBA" id="ARBA00022771"/>
    </source>
</evidence>
<evidence type="ECO:0008006" key="12">
    <source>
        <dbReference type="Google" id="ProtNLM"/>
    </source>
</evidence>
<dbReference type="SUPFAM" id="SSF49599">
    <property type="entry name" value="TRAF domain-like"/>
    <property type="match status" value="1"/>
</dbReference>
<dbReference type="PROSITE" id="PS50089">
    <property type="entry name" value="ZF_RING_2"/>
    <property type="match status" value="1"/>
</dbReference>
<organism evidence="10 11">
    <name type="scientific">Cyclotella atomus</name>
    <dbReference type="NCBI Taxonomy" id="382360"/>
    <lineage>
        <taxon>Eukaryota</taxon>
        <taxon>Sar</taxon>
        <taxon>Stramenopiles</taxon>
        <taxon>Ochrophyta</taxon>
        <taxon>Bacillariophyta</taxon>
        <taxon>Coscinodiscophyceae</taxon>
        <taxon>Thalassiosirophycidae</taxon>
        <taxon>Stephanodiscales</taxon>
        <taxon>Stephanodiscaceae</taxon>
        <taxon>Cyclotella</taxon>
    </lineage>
</organism>